<protein>
    <submittedName>
        <fullName evidence="2">Uncharacterized protein</fullName>
    </submittedName>
</protein>
<dbReference type="SUPFAM" id="SSF56672">
    <property type="entry name" value="DNA/RNA polymerases"/>
    <property type="match status" value="1"/>
</dbReference>
<accession>A0ABN8RD73</accession>
<evidence type="ECO:0000256" key="1">
    <source>
        <dbReference type="SAM" id="MobiDB-lite"/>
    </source>
</evidence>
<reference evidence="2 3" key="1">
    <citation type="submission" date="2022-05" db="EMBL/GenBank/DDBJ databases">
        <authorList>
            <consortium name="Genoscope - CEA"/>
            <person name="William W."/>
        </authorList>
    </citation>
    <scope>NUCLEOTIDE SEQUENCE [LARGE SCALE GENOMIC DNA]</scope>
</reference>
<comment type="caution">
    <text evidence="2">The sequence shown here is derived from an EMBL/GenBank/DDBJ whole genome shotgun (WGS) entry which is preliminary data.</text>
</comment>
<feature type="region of interest" description="Disordered" evidence="1">
    <location>
        <begin position="421"/>
        <end position="453"/>
    </location>
</feature>
<evidence type="ECO:0000313" key="2">
    <source>
        <dbReference type="EMBL" id="CAH3175399.1"/>
    </source>
</evidence>
<dbReference type="EMBL" id="CALNXK010000200">
    <property type="protein sequence ID" value="CAH3175399.1"/>
    <property type="molecule type" value="Genomic_DNA"/>
</dbReference>
<dbReference type="PANTHER" id="PTHR33206:SF1">
    <property type="entry name" value="DNA-DIRECTED DNA POLYMERASE"/>
    <property type="match status" value="1"/>
</dbReference>
<proteinExistence type="predicted"/>
<dbReference type="PANTHER" id="PTHR33206">
    <property type="entry name" value="PROTEIN CBG10425"/>
    <property type="match status" value="1"/>
</dbReference>
<keyword evidence="3" id="KW-1185">Reference proteome</keyword>
<sequence length="462" mass="53522">MQIGFFVYQYAKLRMLQFYFDFMDKYLDRTDFQYCEMDTDSAYIAIAGQSVESLVKPELRGEFEADKANWFPRTDTPEHKAYDKRTPGLFKEEWTGAGIIGLSSKTYYCFGAYDKFSCKGLSMAQRLRKNHDFLKLLVKCTPAQRKAILKAADDALVRTICECVFNVLKETVPVSKPAKKKLLKHKKALTALAEKSTPLNKKKQILMNHTRRMVLVPENTLERLQQRQQILTPPVTQTLKNLDSQMGDILENKQLDDEEKAKLYNQVLQRYLTYYDQRKGQPLHVKLMTLKTTETSKPVENAESTEEASPDNSLPTAVELEVLRSVPKMYKAGARQLLDKIKKHQDVLHWNDKGELLYENKPIPGSHVVDLVNDTLRHRKGFEPVRWSVFARGLARVNVPENLVRNPQRQSAIREFKARVREETPESPSRWLPTPPVTLSSVKKQRRRVESPRPQAVRWLRL</sequence>
<dbReference type="Proteomes" id="UP001159405">
    <property type="component" value="Unassembled WGS sequence"/>
</dbReference>
<gene>
    <name evidence="2" type="ORF">PLOB_00016978</name>
</gene>
<name>A0ABN8RD73_9CNID</name>
<organism evidence="2 3">
    <name type="scientific">Porites lobata</name>
    <dbReference type="NCBI Taxonomy" id="104759"/>
    <lineage>
        <taxon>Eukaryota</taxon>
        <taxon>Metazoa</taxon>
        <taxon>Cnidaria</taxon>
        <taxon>Anthozoa</taxon>
        <taxon>Hexacorallia</taxon>
        <taxon>Scleractinia</taxon>
        <taxon>Fungiina</taxon>
        <taxon>Poritidae</taxon>
        <taxon>Porites</taxon>
    </lineage>
</organism>
<evidence type="ECO:0000313" key="3">
    <source>
        <dbReference type="Proteomes" id="UP001159405"/>
    </source>
</evidence>
<dbReference type="InterPro" id="IPR043502">
    <property type="entry name" value="DNA/RNA_pol_sf"/>
</dbReference>